<dbReference type="InterPro" id="IPR058914">
    <property type="entry name" value="LIPB1/2_CC"/>
</dbReference>
<dbReference type="InterPro" id="IPR013761">
    <property type="entry name" value="SAM/pointed_sf"/>
</dbReference>
<dbReference type="Pfam" id="PF07647">
    <property type="entry name" value="SAM_2"/>
    <property type="match status" value="1"/>
</dbReference>
<dbReference type="GeneTree" id="ENSGT01050000244951"/>
<dbReference type="CDD" id="cd09569">
    <property type="entry name" value="SAM_liprin-beta1_2_repeat3"/>
    <property type="match status" value="1"/>
</dbReference>
<evidence type="ECO:0000256" key="6">
    <source>
        <dbReference type="SAM" id="Coils"/>
    </source>
</evidence>
<dbReference type="Pfam" id="PF26022">
    <property type="entry name" value="CC_Liprin_beta"/>
    <property type="match status" value="1"/>
</dbReference>
<dbReference type="RefSeq" id="XP_007502931.1">
    <property type="nucleotide sequence ID" value="XM_007502869.3"/>
</dbReference>
<feature type="region of interest" description="Disordered" evidence="7">
    <location>
        <begin position="381"/>
        <end position="408"/>
    </location>
</feature>
<reference evidence="9" key="2">
    <citation type="submission" date="2025-08" db="UniProtKB">
        <authorList>
            <consortium name="Ensembl"/>
        </authorList>
    </citation>
    <scope>IDENTIFICATION</scope>
</reference>
<feature type="domain" description="SAM" evidence="8">
    <location>
        <begin position="628"/>
        <end position="692"/>
    </location>
</feature>
<dbReference type="Gene3D" id="1.10.150.50">
    <property type="entry name" value="Transcription Factor, Ets-1"/>
    <property type="match status" value="3"/>
</dbReference>
<evidence type="ECO:0000313" key="10">
    <source>
        <dbReference type="Proteomes" id="UP000002280"/>
    </source>
</evidence>
<dbReference type="Proteomes" id="UP000002280">
    <property type="component" value="Chromosome 8"/>
</dbReference>
<dbReference type="SMART" id="SM00454">
    <property type="entry name" value="SAM"/>
    <property type="match status" value="3"/>
</dbReference>
<organism evidence="9 10">
    <name type="scientific">Monodelphis domestica</name>
    <name type="common">Gray short-tailed opossum</name>
    <dbReference type="NCBI Taxonomy" id="13616"/>
    <lineage>
        <taxon>Eukaryota</taxon>
        <taxon>Metazoa</taxon>
        <taxon>Chordata</taxon>
        <taxon>Craniata</taxon>
        <taxon>Vertebrata</taxon>
        <taxon>Euteleostomi</taxon>
        <taxon>Mammalia</taxon>
        <taxon>Metatheria</taxon>
        <taxon>Didelphimorphia</taxon>
        <taxon>Didelphidae</taxon>
        <taxon>Monodelphis</taxon>
    </lineage>
</organism>
<dbReference type="CTD" id="8496"/>
<evidence type="ECO:0000259" key="8">
    <source>
        <dbReference type="PROSITE" id="PS50105"/>
    </source>
</evidence>
<dbReference type="FunFam" id="1.10.150.50:FF:000007">
    <property type="entry name" value="Liprin-beta-1 isoform 1"/>
    <property type="match status" value="1"/>
</dbReference>
<dbReference type="InterPro" id="IPR037619">
    <property type="entry name" value="LIPB1/2_SAM_3rd"/>
</dbReference>
<reference evidence="9 10" key="1">
    <citation type="journal article" date="2007" name="Nature">
        <title>Genome of the marsupial Monodelphis domestica reveals innovation in non-coding sequences.</title>
        <authorList>
            <person name="Mikkelsen T.S."/>
            <person name="Wakefield M.J."/>
            <person name="Aken B."/>
            <person name="Amemiya C.T."/>
            <person name="Chang J.L."/>
            <person name="Duke S."/>
            <person name="Garber M."/>
            <person name="Gentles A.J."/>
            <person name="Goodstadt L."/>
            <person name="Heger A."/>
            <person name="Jurka J."/>
            <person name="Kamal M."/>
            <person name="Mauceli E."/>
            <person name="Searle S.M."/>
            <person name="Sharpe T."/>
            <person name="Baker M.L."/>
            <person name="Batzer M.A."/>
            <person name="Benos P.V."/>
            <person name="Belov K."/>
            <person name="Clamp M."/>
            <person name="Cook A."/>
            <person name="Cuff J."/>
            <person name="Das R."/>
            <person name="Davidow L."/>
            <person name="Deakin J.E."/>
            <person name="Fazzari M.J."/>
            <person name="Glass J.L."/>
            <person name="Grabherr M."/>
            <person name="Greally J.M."/>
            <person name="Gu W."/>
            <person name="Hore T.A."/>
            <person name="Huttley G.A."/>
            <person name="Kleber M."/>
            <person name="Jirtle R.L."/>
            <person name="Koina E."/>
            <person name="Lee J.T."/>
            <person name="Mahony S."/>
            <person name="Marra M.A."/>
            <person name="Miller R.D."/>
            <person name="Nicholls R.D."/>
            <person name="Oda M."/>
            <person name="Papenfuss A.T."/>
            <person name="Parra Z.E."/>
            <person name="Pollock D.D."/>
            <person name="Ray D.A."/>
            <person name="Schein J.E."/>
            <person name="Speed T.P."/>
            <person name="Thompson K."/>
            <person name="VandeBerg J.L."/>
            <person name="Wade C.M."/>
            <person name="Walker J.A."/>
            <person name="Waters P.D."/>
            <person name="Webber C."/>
            <person name="Weidman J.R."/>
            <person name="Xie X."/>
            <person name="Zody M.C."/>
            <person name="Baldwin J."/>
            <person name="Abdouelleil A."/>
            <person name="Abdulkadir J."/>
            <person name="Abebe A."/>
            <person name="Abera B."/>
            <person name="Abreu J."/>
            <person name="Acer S.C."/>
            <person name="Aftuck L."/>
            <person name="Alexander A."/>
            <person name="An P."/>
            <person name="Anderson E."/>
            <person name="Anderson S."/>
            <person name="Arachi H."/>
            <person name="Azer M."/>
            <person name="Bachantsang P."/>
            <person name="Barry A."/>
            <person name="Bayul T."/>
            <person name="Berlin A."/>
            <person name="Bessette D."/>
            <person name="Bloom T."/>
            <person name="Bloom T."/>
            <person name="Boguslavskiy L."/>
            <person name="Bonnet C."/>
            <person name="Boukhgalter B."/>
            <person name="Bourzgui I."/>
            <person name="Brown A."/>
            <person name="Cahill P."/>
            <person name="Channer S."/>
            <person name="Cheshatsang Y."/>
            <person name="Chuda L."/>
            <person name="Citroen M."/>
            <person name="Collymore A."/>
            <person name="Cooke P."/>
            <person name="Costello M."/>
            <person name="D'Aco K."/>
            <person name="Daza R."/>
            <person name="De Haan G."/>
            <person name="DeGray S."/>
            <person name="DeMaso C."/>
            <person name="Dhargay N."/>
            <person name="Dooley K."/>
            <person name="Dooley E."/>
            <person name="Doricent M."/>
            <person name="Dorje P."/>
            <person name="Dorjee K."/>
            <person name="Dupes A."/>
            <person name="Elong R."/>
            <person name="Falk J."/>
            <person name="Farina A."/>
            <person name="Faro S."/>
            <person name="Ferguson D."/>
            <person name="Fisher S."/>
            <person name="Foley C.D."/>
            <person name="Franke A."/>
            <person name="Friedrich D."/>
            <person name="Gadbois L."/>
            <person name="Gearin G."/>
            <person name="Gearin C.R."/>
            <person name="Giannoukos G."/>
            <person name="Goode T."/>
            <person name="Graham J."/>
            <person name="Grandbois E."/>
            <person name="Grewal S."/>
            <person name="Gyaltsen K."/>
            <person name="Hafez N."/>
            <person name="Hagos B."/>
            <person name="Hall J."/>
            <person name="Henson C."/>
            <person name="Hollinger A."/>
            <person name="Honan T."/>
            <person name="Huard M.D."/>
            <person name="Hughes L."/>
            <person name="Hurhula B."/>
            <person name="Husby M.E."/>
            <person name="Kamat A."/>
            <person name="Kanga B."/>
            <person name="Kashin S."/>
            <person name="Khazanovich D."/>
            <person name="Kisner P."/>
            <person name="Lance K."/>
            <person name="Lara M."/>
            <person name="Lee W."/>
            <person name="Lennon N."/>
            <person name="Letendre F."/>
            <person name="LeVine R."/>
            <person name="Lipovsky A."/>
            <person name="Liu X."/>
            <person name="Liu J."/>
            <person name="Liu S."/>
            <person name="Lokyitsang T."/>
            <person name="Lokyitsang Y."/>
            <person name="Lubonja R."/>
            <person name="Lui A."/>
            <person name="MacDonald P."/>
            <person name="Magnisalis V."/>
            <person name="Maru K."/>
            <person name="Matthews C."/>
            <person name="McCusker W."/>
            <person name="McDonough S."/>
            <person name="Mehta T."/>
            <person name="Meldrim J."/>
            <person name="Meneus L."/>
            <person name="Mihai O."/>
            <person name="Mihalev A."/>
            <person name="Mihova T."/>
            <person name="Mittelman R."/>
            <person name="Mlenga V."/>
            <person name="Montmayeur A."/>
            <person name="Mulrain L."/>
            <person name="Navidi A."/>
            <person name="Naylor J."/>
            <person name="Negash T."/>
            <person name="Nguyen T."/>
            <person name="Nguyen N."/>
            <person name="Nicol R."/>
            <person name="Norbu C."/>
            <person name="Norbu N."/>
            <person name="Novod N."/>
            <person name="O'Neill B."/>
            <person name="Osman S."/>
            <person name="Markiewicz E."/>
            <person name="Oyono O.L."/>
            <person name="Patti C."/>
            <person name="Phunkhang P."/>
            <person name="Pierre F."/>
            <person name="Priest M."/>
            <person name="Raghuraman S."/>
            <person name="Rege F."/>
            <person name="Reyes R."/>
            <person name="Rise C."/>
            <person name="Rogov P."/>
            <person name="Ross K."/>
            <person name="Ryan E."/>
            <person name="Settipalli S."/>
            <person name="Shea T."/>
            <person name="Sherpa N."/>
            <person name="Shi L."/>
            <person name="Shih D."/>
            <person name="Sparrow T."/>
            <person name="Spaulding J."/>
            <person name="Stalker J."/>
            <person name="Stange-Thomann N."/>
            <person name="Stavropoulos S."/>
            <person name="Stone C."/>
            <person name="Strader C."/>
            <person name="Tesfaye S."/>
            <person name="Thomson T."/>
            <person name="Thoulutsang Y."/>
            <person name="Thoulutsang D."/>
            <person name="Topham K."/>
            <person name="Topping I."/>
            <person name="Tsamla T."/>
            <person name="Vassiliev H."/>
            <person name="Vo A."/>
            <person name="Wangchuk T."/>
            <person name="Wangdi T."/>
            <person name="Weiand M."/>
            <person name="Wilkinson J."/>
            <person name="Wilson A."/>
            <person name="Yadav S."/>
            <person name="Young G."/>
            <person name="Yu Q."/>
            <person name="Zembek L."/>
            <person name="Zhong D."/>
            <person name="Zimmer A."/>
            <person name="Zwirko Z."/>
            <person name="Jaffe D.B."/>
            <person name="Alvarez P."/>
            <person name="Brockman W."/>
            <person name="Butler J."/>
            <person name="Chin C."/>
            <person name="Gnerre S."/>
            <person name="MacCallum I."/>
            <person name="Graves J.A."/>
            <person name="Ponting C.P."/>
            <person name="Breen M."/>
            <person name="Samollow P.B."/>
            <person name="Lander E.S."/>
            <person name="Lindblad-Toh K."/>
        </authorList>
    </citation>
    <scope>NUCLEOTIDE SEQUENCE [LARGE SCALE GENOMIC DNA]</scope>
</reference>
<dbReference type="CDD" id="cd09566">
    <property type="entry name" value="SAM_liprin-beta1_2_repeat2"/>
    <property type="match status" value="1"/>
</dbReference>
<comment type="function">
    <text evidence="5">May regulate the disassembly of focal adhesions. Did not bind receptor-like tyrosine phosphatases type 2A.</text>
</comment>
<dbReference type="GO" id="GO:0005829">
    <property type="term" value="C:cytosol"/>
    <property type="evidence" value="ECO:0007669"/>
    <property type="project" value="UniProtKB-ARBA"/>
</dbReference>
<comment type="similarity">
    <text evidence="1">Belongs to the liprin family. Liprin-beta subfamily.</text>
</comment>
<keyword evidence="10" id="KW-1185">Reference proteome</keyword>
<dbReference type="PROSITE" id="PS50105">
    <property type="entry name" value="SAM_DOMAIN"/>
    <property type="match status" value="2"/>
</dbReference>
<proteinExistence type="inferred from homology"/>
<evidence type="ECO:0000256" key="7">
    <source>
        <dbReference type="SAM" id="MobiDB-lite"/>
    </source>
</evidence>
<feature type="compositionally biased region" description="Polar residues" evidence="7">
    <location>
        <begin position="353"/>
        <end position="363"/>
    </location>
</feature>
<feature type="coiled-coil region" evidence="6">
    <location>
        <begin position="221"/>
        <end position="301"/>
    </location>
</feature>
<dbReference type="PANTHER" id="PTHR12587:SF16">
    <property type="entry name" value="LIPRIN-BETA-1"/>
    <property type="match status" value="1"/>
</dbReference>
<accession>A0A5F8GGX5</accession>
<evidence type="ECO:0000256" key="1">
    <source>
        <dbReference type="ARBA" id="ARBA00007547"/>
    </source>
</evidence>
<dbReference type="Bgee" id="ENSMODG00000014437">
    <property type="expression patterns" value="Expressed in extraembryonic membrane and 20 other cell types or tissues"/>
</dbReference>
<feature type="region of interest" description="Disordered" evidence="7">
    <location>
        <begin position="433"/>
        <end position="483"/>
    </location>
</feature>
<dbReference type="InterPro" id="IPR001660">
    <property type="entry name" value="SAM"/>
</dbReference>
<feature type="coiled-coil region" evidence="6">
    <location>
        <begin position="99"/>
        <end position="196"/>
    </location>
</feature>
<feature type="compositionally biased region" description="Basic and acidic residues" evidence="7">
    <location>
        <begin position="387"/>
        <end position="396"/>
    </location>
</feature>
<dbReference type="GeneID" id="100013674"/>
<sequence length="992" mass="111652">MMSDASDMLAAALEQMDGIIAGSKALEYSNGIFDCQSPTSPFMGSLRALHLVEDLRGLLEMMETDEKEGLRCQVPDSTAETLIEWLQSQMTNGRISGNGDVYQERLARLENDKESLVLQVSVLTDQVEAQGEKIRDLEFCLEEHREKLNATEEMLQQELLSRTSLETQKLDLMAEVSNLKLKLTSVEKDRLDYEDRFRDTEDLMQEINDLRLRVGEMDSERLQYEKKLKSTKDELTSLKEQLEEKESEVKRLQEKMVSKMKGEGIEVIDRDIEVQKMKKSMESLMAANEEKDRKIEDLRQCLSRYKKVQDMVILSQGNKGKEGDYEDLPNSVSALLEMQSVSDLEKSPPPTPVTGSPNHDVLNTSVPEELHMSVLQVSLPSFSPTSKDLETTDKSKSPPKSETSADVNDGKAILDVDLEIQLCDNLLSSTLQKSSSLGNLKNEVSDVEKEPLQKPPETVPPVQMSKFGSLPPKVQGPVPLADDNAFGTRKARSSFGRGFFKIKNNKRTASAPNLDRSRSASAPTLAETEKETAEDPALAGLSSLGKDAECTSPFQISPPSLDSKKKSRGIMKLFGKLRRSQSTTFNPDDMSETEFKRGGTRATAGPRLGWSRDLGQSNSDLDMPFAKWTKEQVCNWLLDQGLGSYMNSGKHWIASGQTLLQASQQDLEKELGIKHSLHRKKLQLALQALGSEEETNHGKLDFNWVTRWLDDIGLPQYKTQFDEGRVDGRMLHYMTVDDLLSLKVVSVLHHLSIKRAIQVLRINNFEPNCLRRRPSDENNITPSEVSQWTNHRVMEWLRSVDLAEYAPNLRGSGVHGGLMVLEPRFNVETMAQLLNIPPNKTLLRRHLATHFNLLIGVEAQRQKREAMESPDYVLLTATAKVKPKKLTFSNFGNLRKKKQEDMEEYICPMELGQASRNAAKKGYSPGLDIHLYDDDDLDRLEQMEDSEGTVRQIGAFSEGINNLTHMLKEDDMFKDFATRSPSASITDEDSNV</sequence>
<feature type="domain" description="SAM" evidence="8">
    <location>
        <begin position="700"/>
        <end position="763"/>
    </location>
</feature>
<evidence type="ECO:0000313" key="9">
    <source>
        <dbReference type="Ensembl" id="ENSMODP00000046722.1"/>
    </source>
</evidence>
<dbReference type="Pfam" id="PF00536">
    <property type="entry name" value="SAM_1"/>
    <property type="match status" value="2"/>
</dbReference>
<dbReference type="Ensembl" id="ENSMODT00000056946.1">
    <property type="protein sequence ID" value="ENSMODP00000046722.1"/>
    <property type="gene ID" value="ENSMODG00000014437.4"/>
</dbReference>
<feature type="region of interest" description="Disordered" evidence="7">
    <location>
        <begin position="581"/>
        <end position="615"/>
    </location>
</feature>
<reference evidence="9" key="3">
    <citation type="submission" date="2025-09" db="UniProtKB">
        <authorList>
            <consortium name="Ensembl"/>
        </authorList>
    </citation>
    <scope>IDENTIFICATION</scope>
</reference>
<name>A0A5F8GGX5_MONDO</name>
<gene>
    <name evidence="9" type="primary">PPFIBP1</name>
</gene>
<dbReference type="InterPro" id="IPR029515">
    <property type="entry name" value="Liprin"/>
</dbReference>
<feature type="region of interest" description="Disordered" evidence="7">
    <location>
        <begin position="342"/>
        <end position="363"/>
    </location>
</feature>
<dbReference type="InterPro" id="IPR037618">
    <property type="entry name" value="LIPB1/2_SAM_2nd"/>
</dbReference>
<dbReference type="PANTHER" id="PTHR12587">
    <property type="entry name" value="LAR INTERACTING PROTEIN LIP -RELATED PROTEIN"/>
    <property type="match status" value="1"/>
</dbReference>
<feature type="region of interest" description="Disordered" evidence="7">
    <location>
        <begin position="506"/>
        <end position="536"/>
    </location>
</feature>
<dbReference type="CDD" id="cd09563">
    <property type="entry name" value="SAM_liprin-beta1_2_repeat1"/>
    <property type="match status" value="1"/>
</dbReference>
<feature type="compositionally biased region" description="Basic and acidic residues" evidence="7">
    <location>
        <begin position="443"/>
        <end position="452"/>
    </location>
</feature>
<dbReference type="OrthoDB" id="6516566at2759"/>
<evidence type="ECO:0000256" key="5">
    <source>
        <dbReference type="ARBA" id="ARBA00060046"/>
    </source>
</evidence>
<evidence type="ECO:0000256" key="4">
    <source>
        <dbReference type="ARBA" id="ARBA00023054"/>
    </source>
</evidence>
<dbReference type="AlphaFoldDB" id="A0A5F8GGX5"/>
<dbReference type="SUPFAM" id="SSF47769">
    <property type="entry name" value="SAM/Pointed domain"/>
    <property type="match status" value="3"/>
</dbReference>
<dbReference type="FunFam" id="1.10.150.50:FF:000005">
    <property type="entry name" value="Liprin-beta-1 isoform 1"/>
    <property type="match status" value="1"/>
</dbReference>
<dbReference type="FunFam" id="1.10.150.50:FF:000017">
    <property type="entry name" value="Liprin-beta-1 isoform 1"/>
    <property type="match status" value="1"/>
</dbReference>
<protein>
    <submittedName>
        <fullName evidence="9">PPFIA binding protein 1</fullName>
    </submittedName>
</protein>
<evidence type="ECO:0000256" key="3">
    <source>
        <dbReference type="ARBA" id="ARBA00022737"/>
    </source>
</evidence>
<keyword evidence="3" id="KW-0677">Repeat</keyword>
<evidence type="ECO:0000256" key="2">
    <source>
        <dbReference type="ARBA" id="ARBA00022553"/>
    </source>
</evidence>
<keyword evidence="4 6" id="KW-0175">Coiled coil</keyword>
<dbReference type="SUPFAM" id="SSF144266">
    <property type="entry name" value="MPN010-like"/>
    <property type="match status" value="1"/>
</dbReference>
<keyword evidence="2" id="KW-0597">Phosphoprotein</keyword>
<dbReference type="InterPro" id="IPR037617">
    <property type="entry name" value="LIPB1/2_SAM_1"/>
</dbReference>